<reference evidence="2" key="1">
    <citation type="journal article" date="2019" name="Int. J. Syst. Evol. Microbiol.">
        <title>The Global Catalogue of Microorganisms (GCM) 10K type strain sequencing project: providing services to taxonomists for standard genome sequencing and annotation.</title>
        <authorList>
            <consortium name="The Broad Institute Genomics Platform"/>
            <consortium name="The Broad Institute Genome Sequencing Center for Infectious Disease"/>
            <person name="Wu L."/>
            <person name="Ma J."/>
        </authorList>
    </citation>
    <scope>NUCLEOTIDE SEQUENCE [LARGE SCALE GENOMIC DNA]</scope>
    <source>
        <strain evidence="2">JCM 31319</strain>
    </source>
</reference>
<accession>A0ABW3SUR7</accession>
<evidence type="ECO:0000313" key="2">
    <source>
        <dbReference type="Proteomes" id="UP001597094"/>
    </source>
</evidence>
<dbReference type="Gene3D" id="3.90.1150.30">
    <property type="match status" value="1"/>
</dbReference>
<organism evidence="1 2">
    <name type="scientific">Pontibacter rugosus</name>
    <dbReference type="NCBI Taxonomy" id="1745966"/>
    <lineage>
        <taxon>Bacteria</taxon>
        <taxon>Pseudomonadati</taxon>
        <taxon>Bacteroidota</taxon>
        <taxon>Cytophagia</taxon>
        <taxon>Cytophagales</taxon>
        <taxon>Hymenobacteraceae</taxon>
        <taxon>Pontibacter</taxon>
    </lineage>
</organism>
<dbReference type="PANTHER" id="PTHR35145">
    <property type="entry name" value="CYTOPLASMIC PROTEIN-RELATED"/>
    <property type="match status" value="1"/>
</dbReference>
<dbReference type="Proteomes" id="UP001597094">
    <property type="component" value="Unassembled WGS sequence"/>
</dbReference>
<gene>
    <name evidence="1" type="ORF">ACFQ2O_13770</name>
</gene>
<dbReference type="GO" id="GO:0003677">
    <property type="term" value="F:DNA binding"/>
    <property type="evidence" value="ECO:0007669"/>
    <property type="project" value="UniProtKB-KW"/>
</dbReference>
<keyword evidence="2" id="KW-1185">Reference proteome</keyword>
<proteinExistence type="predicted"/>
<dbReference type="InterPro" id="IPR007351">
    <property type="entry name" value="YjbR"/>
</dbReference>
<evidence type="ECO:0000313" key="1">
    <source>
        <dbReference type="EMBL" id="MFD1187280.1"/>
    </source>
</evidence>
<comment type="caution">
    <text evidence="1">The sequence shown here is derived from an EMBL/GenBank/DDBJ whole genome shotgun (WGS) entry which is preliminary data.</text>
</comment>
<dbReference type="EMBL" id="JBHTLD010000128">
    <property type="protein sequence ID" value="MFD1187280.1"/>
    <property type="molecule type" value="Genomic_DNA"/>
</dbReference>
<dbReference type="Pfam" id="PF04237">
    <property type="entry name" value="YjbR"/>
    <property type="match status" value="1"/>
</dbReference>
<dbReference type="PANTHER" id="PTHR35145:SF1">
    <property type="entry name" value="CYTOPLASMIC PROTEIN"/>
    <property type="match status" value="1"/>
</dbReference>
<keyword evidence="1" id="KW-0238">DNA-binding</keyword>
<name>A0ABW3SUR7_9BACT</name>
<dbReference type="SUPFAM" id="SSF142906">
    <property type="entry name" value="YjbR-like"/>
    <property type="match status" value="1"/>
</dbReference>
<protein>
    <submittedName>
        <fullName evidence="1">MmcQ/YjbR family DNA-binding protein</fullName>
    </submittedName>
</protein>
<dbReference type="InterPro" id="IPR058532">
    <property type="entry name" value="YjbR/MT2646/Rv2570-like"/>
</dbReference>
<dbReference type="RefSeq" id="WP_377528578.1">
    <property type="nucleotide sequence ID" value="NZ_JBHTLD010000128.1"/>
</dbReference>
<sequence length="119" mass="13639">MHIEEFRDYCLAKPMVTEETPFGDDTLVYKVGGKIFALCSISDYSRGINLKCDPVKAIELRERYTQVKPGYHMSKKHWNTVLPEAGLSNELLQQWLDDSYTLVSSRLTKAQKQILGLKV</sequence>
<dbReference type="InterPro" id="IPR038056">
    <property type="entry name" value="YjbR-like_sf"/>
</dbReference>